<organism evidence="1 2">
    <name type="scientific">Pseudopithomyces chartarum</name>
    <dbReference type="NCBI Taxonomy" id="1892770"/>
    <lineage>
        <taxon>Eukaryota</taxon>
        <taxon>Fungi</taxon>
        <taxon>Dikarya</taxon>
        <taxon>Ascomycota</taxon>
        <taxon>Pezizomycotina</taxon>
        <taxon>Dothideomycetes</taxon>
        <taxon>Pleosporomycetidae</taxon>
        <taxon>Pleosporales</taxon>
        <taxon>Massarineae</taxon>
        <taxon>Didymosphaeriaceae</taxon>
        <taxon>Pseudopithomyces</taxon>
    </lineage>
</organism>
<evidence type="ECO:0000313" key="1">
    <source>
        <dbReference type="EMBL" id="KAK3200804.1"/>
    </source>
</evidence>
<keyword evidence="2" id="KW-1185">Reference proteome</keyword>
<dbReference type="Proteomes" id="UP001280581">
    <property type="component" value="Unassembled WGS sequence"/>
</dbReference>
<name>A0AAN6LN90_9PLEO</name>
<gene>
    <name evidence="1" type="ORF">GRF29_213g40849</name>
</gene>
<accession>A0AAN6LN90</accession>
<proteinExistence type="predicted"/>
<protein>
    <submittedName>
        <fullName evidence="1">Uncharacterized protein</fullName>
    </submittedName>
</protein>
<dbReference type="PANTHER" id="PTHR33112">
    <property type="entry name" value="DOMAIN PROTEIN, PUTATIVE-RELATED"/>
    <property type="match status" value="1"/>
</dbReference>
<dbReference type="AlphaFoldDB" id="A0AAN6LN90"/>
<dbReference type="EMBL" id="WVTA01000017">
    <property type="protein sequence ID" value="KAK3200804.1"/>
    <property type="molecule type" value="Genomic_DNA"/>
</dbReference>
<dbReference type="PANTHER" id="PTHR33112:SF16">
    <property type="entry name" value="HETEROKARYON INCOMPATIBILITY DOMAIN-CONTAINING PROTEIN"/>
    <property type="match status" value="1"/>
</dbReference>
<reference evidence="1 2" key="1">
    <citation type="submission" date="2021-02" db="EMBL/GenBank/DDBJ databases">
        <title>Genome assembly of Pseudopithomyces chartarum.</title>
        <authorList>
            <person name="Jauregui R."/>
            <person name="Singh J."/>
            <person name="Voisey C."/>
        </authorList>
    </citation>
    <scope>NUCLEOTIDE SEQUENCE [LARGE SCALE GENOMIC DNA]</scope>
    <source>
        <strain evidence="1 2">AGR01</strain>
    </source>
</reference>
<evidence type="ECO:0000313" key="2">
    <source>
        <dbReference type="Proteomes" id="UP001280581"/>
    </source>
</evidence>
<comment type="caution">
    <text evidence="1">The sequence shown here is derived from an EMBL/GenBank/DDBJ whole genome shotgun (WGS) entry which is preliminary data.</text>
</comment>
<sequence>MRELTVAKDRPVAISGVADAIGRLKGHRDVYIAGHWRALLPDDLLWGDRNMSSGPGIHRGKEIYERPKDFQAPSWSWISVDGHVSWNASEKNPPLVWELLNYSVTLANERAPFGAVQEAELEIRASVLDIVAKIDIATGKPYPPTNDATEMMEKCLELWADCLPSPGEKEPTKLTLALARGRVSYFGANFGTSWGLVLQEVQVCSEMIETPRYRRWGIFRSIRTADNGIDDWFKSWACKEFRLI</sequence>